<comment type="caution">
    <text evidence="1">The sequence shown here is derived from an EMBL/GenBank/DDBJ whole genome shotgun (WGS) entry which is preliminary data.</text>
</comment>
<proteinExistence type="predicted"/>
<organism evidence="1 2">
    <name type="scientific">Anisodus tanguticus</name>
    <dbReference type="NCBI Taxonomy" id="243964"/>
    <lineage>
        <taxon>Eukaryota</taxon>
        <taxon>Viridiplantae</taxon>
        <taxon>Streptophyta</taxon>
        <taxon>Embryophyta</taxon>
        <taxon>Tracheophyta</taxon>
        <taxon>Spermatophyta</taxon>
        <taxon>Magnoliopsida</taxon>
        <taxon>eudicotyledons</taxon>
        <taxon>Gunneridae</taxon>
        <taxon>Pentapetalae</taxon>
        <taxon>asterids</taxon>
        <taxon>lamiids</taxon>
        <taxon>Solanales</taxon>
        <taxon>Solanaceae</taxon>
        <taxon>Solanoideae</taxon>
        <taxon>Hyoscyameae</taxon>
        <taxon>Anisodus</taxon>
    </lineage>
</organism>
<gene>
    <name evidence="1" type="ORF">RND71_008897</name>
</gene>
<reference evidence="1" key="1">
    <citation type="submission" date="2023-12" db="EMBL/GenBank/DDBJ databases">
        <title>Genome assembly of Anisodus tanguticus.</title>
        <authorList>
            <person name="Wang Y.-J."/>
        </authorList>
    </citation>
    <scope>NUCLEOTIDE SEQUENCE</scope>
    <source>
        <strain evidence="1">KB-2021</strain>
        <tissue evidence="1">Leaf</tissue>
    </source>
</reference>
<evidence type="ECO:0000313" key="1">
    <source>
        <dbReference type="EMBL" id="KAK4373513.1"/>
    </source>
</evidence>
<evidence type="ECO:0000313" key="2">
    <source>
        <dbReference type="Proteomes" id="UP001291623"/>
    </source>
</evidence>
<dbReference type="AlphaFoldDB" id="A0AAE1SLQ4"/>
<sequence length="117" mass="13249">MATTSKELSLMFVPTNKGLLRAQKDRGIRGDFVIQSSKQKQGGQANKLLLSLLSSLVQSGDRFVVKVRISDSSAARLFSNTFILTLPDQERTLIMNKNMTERAEERWSRYPQACNRK</sequence>
<accession>A0AAE1SLQ4</accession>
<protein>
    <submittedName>
        <fullName evidence="1">Uncharacterized protein</fullName>
    </submittedName>
</protein>
<dbReference type="Proteomes" id="UP001291623">
    <property type="component" value="Unassembled WGS sequence"/>
</dbReference>
<name>A0AAE1SLQ4_9SOLA</name>
<dbReference type="EMBL" id="JAVYJV010000004">
    <property type="protein sequence ID" value="KAK4373513.1"/>
    <property type="molecule type" value="Genomic_DNA"/>
</dbReference>
<keyword evidence="2" id="KW-1185">Reference proteome</keyword>